<dbReference type="Proteomes" id="UP000035720">
    <property type="component" value="Unassembled WGS sequence"/>
</dbReference>
<dbReference type="AlphaFoldDB" id="A0A077MAH2"/>
<evidence type="ECO:0000313" key="3">
    <source>
        <dbReference type="Proteomes" id="UP000035720"/>
    </source>
</evidence>
<dbReference type="OrthoDB" id="5146090at2"/>
<dbReference type="EMBL" id="CAJC01000181">
    <property type="protein sequence ID" value="CCI54361.1"/>
    <property type="molecule type" value="Genomic_DNA"/>
</dbReference>
<comment type="caution">
    <text evidence="2">The sequence shown here is derived from an EMBL/GenBank/DDBJ whole genome shotgun (WGS) entry which is preliminary data.</text>
</comment>
<dbReference type="InterPro" id="IPR009078">
    <property type="entry name" value="Ferritin-like_SF"/>
</dbReference>
<dbReference type="STRING" id="1193518.BN13_680043"/>
<protein>
    <recommendedName>
        <fullName evidence="1">DUF4439 domain-containing protein</fullName>
    </recommendedName>
</protein>
<evidence type="ECO:0000313" key="2">
    <source>
        <dbReference type="EMBL" id="CCI54361.1"/>
    </source>
</evidence>
<keyword evidence="3" id="KW-1185">Reference proteome</keyword>
<organism evidence="2 3">
    <name type="scientific">Nostocoides jenkinsii Ben 74</name>
    <dbReference type="NCBI Taxonomy" id="1193518"/>
    <lineage>
        <taxon>Bacteria</taxon>
        <taxon>Bacillati</taxon>
        <taxon>Actinomycetota</taxon>
        <taxon>Actinomycetes</taxon>
        <taxon>Micrococcales</taxon>
        <taxon>Intrasporangiaceae</taxon>
        <taxon>Nostocoides</taxon>
    </lineage>
</organism>
<gene>
    <name evidence="2" type="ORF">BN13_680043</name>
</gene>
<dbReference type="Gene3D" id="1.20.1260.10">
    <property type="match status" value="1"/>
</dbReference>
<dbReference type="InterPro" id="IPR012347">
    <property type="entry name" value="Ferritin-like"/>
</dbReference>
<reference evidence="2 3" key="1">
    <citation type="journal article" date="2013" name="ISME J.">
        <title>A metabolic model for members of the genus Tetrasphaera involved in enhanced biological phosphorus removal.</title>
        <authorList>
            <person name="Kristiansen R."/>
            <person name="Nguyen H.T.T."/>
            <person name="Saunders A.M."/>
            <person name="Nielsen J.L."/>
            <person name="Wimmer R."/>
            <person name="Le V.Q."/>
            <person name="McIlroy S.J."/>
            <person name="Petrovski S."/>
            <person name="Seviour R.J."/>
            <person name="Calteau A."/>
            <person name="Nielsen K.L."/>
            <person name="Nielsen P.H."/>
        </authorList>
    </citation>
    <scope>NUCLEOTIDE SEQUENCE [LARGE SCALE GENOMIC DNA]</scope>
    <source>
        <strain evidence="2 3">Ben 74</strain>
    </source>
</reference>
<feature type="domain" description="DUF4439" evidence="1">
    <location>
        <begin position="170"/>
        <end position="297"/>
    </location>
</feature>
<evidence type="ECO:0000259" key="1">
    <source>
        <dbReference type="Pfam" id="PF14530"/>
    </source>
</evidence>
<proteinExistence type="predicted"/>
<sequence>MPRRAVLGAALLGVGAIELTGCGIHLEEDAPHIPLVPTRTPVPGEADLLALMTQSSALAVALPATGARGAEFAAQHVEQAAVLDSALRRGGVPESLLTAPAAADSRSVGDREVAQVALIRSLLTTADPALLPTLASLGANRAVVCRVLKATIPHADTPSPSGPPATVPYLLASRAAAYGMEVVAARAAGDFRTRAIDALDEIRALALEQEVIAGKDAPPAITAYSLPLSADDEASARRLVEYLLGGLVTAYAQAIGTAAAGTKLQRADVLLGAGWLEEAALLADAWKVPLTAFPGLAQPTG</sequence>
<dbReference type="Pfam" id="PF14530">
    <property type="entry name" value="DUF4439"/>
    <property type="match status" value="1"/>
</dbReference>
<name>A0A077MAH2_9MICO</name>
<accession>A0A077MAH2</accession>
<dbReference type="SUPFAM" id="SSF47240">
    <property type="entry name" value="Ferritin-like"/>
    <property type="match status" value="1"/>
</dbReference>
<dbReference type="InterPro" id="IPR029447">
    <property type="entry name" value="DUF4439"/>
</dbReference>